<sequence length="221" mass="26097">KEYEKRNSIIDYFESIIDEIVIMLIEDKQEYSGTIIDSIVFGLNFKLNDNKDIDVRCLDGQGQVYINTYLSIKLGNGSINAKEKIKEIITKLKDDILRKITAPGNEKEEVETFIKWKDLLSEELGFQKETNLFAHLDMSNKDKLYDKKYIIDQFFREFTFQTIKDEINRYLKIERLGTELYLDPSEYITYIYGENENSVKYLKLLTMASSSNYRTKVFLNF</sequence>
<proteinExistence type="predicted"/>
<dbReference type="VEuPathDB" id="MicrosporidiaDB:SLOPH_748"/>
<name>S7XP62_SPRLO</name>
<dbReference type="AlphaFoldDB" id="S7XP62"/>
<dbReference type="HOGENOM" id="CLU_1253312_0_0_1"/>
<reference evidence="2" key="1">
    <citation type="journal article" date="2013" name="PLoS Genet.">
        <title>The genome of Spraguea lophii and the basis of host-microsporidian interactions.</title>
        <authorList>
            <person name="Campbell S.E."/>
            <person name="Williams T.A."/>
            <person name="Yousuf A."/>
            <person name="Soanes D.M."/>
            <person name="Paszkiewicz K.H."/>
            <person name="Williams B.A.P."/>
        </authorList>
    </citation>
    <scope>NUCLEOTIDE SEQUENCE [LARGE SCALE GENOMIC DNA]</scope>
    <source>
        <strain evidence="2">42_110</strain>
    </source>
</reference>
<dbReference type="EMBL" id="ATCN01001342">
    <property type="protein sequence ID" value="EPR77703.1"/>
    <property type="molecule type" value="Genomic_DNA"/>
</dbReference>
<comment type="caution">
    <text evidence="1">The sequence shown here is derived from an EMBL/GenBank/DDBJ whole genome shotgun (WGS) entry which is preliminary data.</text>
</comment>
<feature type="non-terminal residue" evidence="1">
    <location>
        <position position="1"/>
    </location>
</feature>
<evidence type="ECO:0000313" key="1">
    <source>
        <dbReference type="EMBL" id="EPR77703.1"/>
    </source>
</evidence>
<gene>
    <name evidence="1" type="ORF">SLOPH_748</name>
</gene>
<dbReference type="InParanoid" id="S7XP62"/>
<accession>S7XP62</accession>
<keyword evidence="2" id="KW-1185">Reference proteome</keyword>
<dbReference type="Proteomes" id="UP000014978">
    <property type="component" value="Unassembled WGS sequence"/>
</dbReference>
<protein>
    <submittedName>
        <fullName evidence="1">Uncharacterized protein</fullName>
    </submittedName>
</protein>
<organism evidence="1 2">
    <name type="scientific">Spraguea lophii (strain 42_110)</name>
    <name type="common">Microsporidian parasite</name>
    <dbReference type="NCBI Taxonomy" id="1358809"/>
    <lineage>
        <taxon>Eukaryota</taxon>
        <taxon>Fungi</taxon>
        <taxon>Fungi incertae sedis</taxon>
        <taxon>Microsporidia</taxon>
        <taxon>Spragueidae</taxon>
        <taxon>Spraguea</taxon>
    </lineage>
</organism>
<evidence type="ECO:0000313" key="2">
    <source>
        <dbReference type="Proteomes" id="UP000014978"/>
    </source>
</evidence>